<evidence type="ECO:0000313" key="1">
    <source>
        <dbReference type="EMBL" id="EEG30619.1"/>
    </source>
</evidence>
<evidence type="ECO:0000313" key="2">
    <source>
        <dbReference type="Proteomes" id="UP000003340"/>
    </source>
</evidence>
<organism evidence="1 2">
    <name type="scientific">[Clostridium] methylpentosum DSM 5476</name>
    <dbReference type="NCBI Taxonomy" id="537013"/>
    <lineage>
        <taxon>Bacteria</taxon>
        <taxon>Bacillati</taxon>
        <taxon>Bacillota</taxon>
        <taxon>Clostridia</taxon>
        <taxon>Eubacteriales</taxon>
        <taxon>Oscillospiraceae</taxon>
        <taxon>Oscillospiraceae incertae sedis</taxon>
    </lineage>
</organism>
<gene>
    <name evidence="1" type="ORF">CLOSTMETH_01688</name>
</gene>
<comment type="caution">
    <text evidence="1">The sequence shown here is derived from an EMBL/GenBank/DDBJ whole genome shotgun (WGS) entry which is preliminary data.</text>
</comment>
<dbReference type="Proteomes" id="UP000003340">
    <property type="component" value="Unassembled WGS sequence"/>
</dbReference>
<name>C0ECW7_9FIRM</name>
<reference evidence="1 2" key="2">
    <citation type="submission" date="2009-02" db="EMBL/GenBank/DDBJ databases">
        <title>Draft genome sequence of Clostridium methylpentosum (DSM 5476).</title>
        <authorList>
            <person name="Sudarsanam P."/>
            <person name="Ley R."/>
            <person name="Guruge J."/>
            <person name="Turnbaugh P.J."/>
            <person name="Mahowald M."/>
            <person name="Liep D."/>
            <person name="Gordon J."/>
        </authorList>
    </citation>
    <scope>NUCLEOTIDE SEQUENCE [LARGE SCALE GENOMIC DNA]</scope>
    <source>
        <strain evidence="1 2">DSM 5476</strain>
    </source>
</reference>
<dbReference type="HOGENOM" id="CLU_3166498_0_0_9"/>
<sequence length="47" mass="5491">MRVDDYGAFGSDQPPILPVIAKKFGERLAEKRKILQSKRKRNRDQFS</sequence>
<dbReference type="STRING" id="537013.CLOSTMETH_01688"/>
<dbReference type="AlphaFoldDB" id="C0ECW7"/>
<proteinExistence type="predicted"/>
<accession>C0ECW7</accession>
<keyword evidence="2" id="KW-1185">Reference proteome</keyword>
<dbReference type="EMBL" id="ACEC01000058">
    <property type="protein sequence ID" value="EEG30619.1"/>
    <property type="molecule type" value="Genomic_DNA"/>
</dbReference>
<protein>
    <submittedName>
        <fullName evidence="1">Uncharacterized protein</fullName>
    </submittedName>
</protein>
<reference evidence="1 2" key="1">
    <citation type="submission" date="2009-01" db="EMBL/GenBank/DDBJ databases">
        <authorList>
            <person name="Fulton L."/>
            <person name="Clifton S."/>
            <person name="Fulton B."/>
            <person name="Xu J."/>
            <person name="Minx P."/>
            <person name="Pepin K.H."/>
            <person name="Johnson M."/>
            <person name="Bhonagiri V."/>
            <person name="Nash W.E."/>
            <person name="Mardis E.R."/>
            <person name="Wilson R.K."/>
        </authorList>
    </citation>
    <scope>NUCLEOTIDE SEQUENCE [LARGE SCALE GENOMIC DNA]</scope>
    <source>
        <strain evidence="1 2">DSM 5476</strain>
    </source>
</reference>